<dbReference type="NCBIfam" id="TIGR00871">
    <property type="entry name" value="zwf"/>
    <property type="match status" value="1"/>
</dbReference>
<evidence type="ECO:0000313" key="10">
    <source>
        <dbReference type="Proteomes" id="UP000671852"/>
    </source>
</evidence>
<feature type="binding site" evidence="6">
    <location>
        <position position="47"/>
    </location>
    <ligand>
        <name>NADP(+)</name>
        <dbReference type="ChEBI" id="CHEBI:58349"/>
    </ligand>
</feature>
<dbReference type="GO" id="GO:0006006">
    <property type="term" value="P:glucose metabolic process"/>
    <property type="evidence" value="ECO:0007669"/>
    <property type="project" value="UniProtKB-KW"/>
</dbReference>
<feature type="binding site" evidence="6">
    <location>
        <begin position="90"/>
        <end position="91"/>
    </location>
    <ligand>
        <name>NADP(+)</name>
        <dbReference type="ChEBI" id="CHEBI:58349"/>
    </ligand>
</feature>
<dbReference type="GO" id="GO:0009051">
    <property type="term" value="P:pentose-phosphate shunt, oxidative branch"/>
    <property type="evidence" value="ECO:0007669"/>
    <property type="project" value="TreeGrafter"/>
</dbReference>
<comment type="catalytic activity">
    <reaction evidence="6">
        <text>D-glucose 6-phosphate + NADP(+) = 6-phospho-D-glucono-1,5-lactone + NADPH + H(+)</text>
        <dbReference type="Rhea" id="RHEA:15841"/>
        <dbReference type="ChEBI" id="CHEBI:15378"/>
        <dbReference type="ChEBI" id="CHEBI:57783"/>
        <dbReference type="ChEBI" id="CHEBI:57955"/>
        <dbReference type="ChEBI" id="CHEBI:58349"/>
        <dbReference type="ChEBI" id="CHEBI:61548"/>
        <dbReference type="EC" id="1.1.1.49"/>
    </reaction>
</comment>
<dbReference type="InterPro" id="IPR022675">
    <property type="entry name" value="G6P_DH_C"/>
</dbReference>
<evidence type="ECO:0000256" key="1">
    <source>
        <dbReference type="ARBA" id="ARBA00004937"/>
    </source>
</evidence>
<organism evidence="9 10">
    <name type="scientific">Sulfurimonas aquatica</name>
    <dbReference type="NCBI Taxonomy" id="2672570"/>
    <lineage>
        <taxon>Bacteria</taxon>
        <taxon>Pseudomonadati</taxon>
        <taxon>Campylobacterota</taxon>
        <taxon>Epsilonproteobacteria</taxon>
        <taxon>Campylobacterales</taxon>
        <taxon>Sulfurimonadaceae</taxon>
        <taxon>Sulfurimonas</taxon>
    </lineage>
</organism>
<proteinExistence type="inferred from homology"/>
<comment type="similarity">
    <text evidence="6">Belongs to the glucose-6-phosphate dehydrogenase family.</text>
</comment>
<dbReference type="Gene3D" id="3.30.360.10">
    <property type="entry name" value="Dihydrodipicolinate Reductase, domain 2"/>
    <property type="match status" value="1"/>
</dbReference>
<name>A0A975GDK4_9BACT</name>
<dbReference type="EMBL" id="CP046072">
    <property type="protein sequence ID" value="QSZ42682.1"/>
    <property type="molecule type" value="Genomic_DNA"/>
</dbReference>
<keyword evidence="5 6" id="KW-0119">Carbohydrate metabolism</keyword>
<dbReference type="AlphaFoldDB" id="A0A975GDK4"/>
<keyword evidence="10" id="KW-1185">Reference proteome</keyword>
<feature type="domain" description="Glucose-6-phosphate dehydrogenase NAD-binding" evidence="7">
    <location>
        <begin position="10"/>
        <end position="185"/>
    </location>
</feature>
<dbReference type="RefSeq" id="WP_207561493.1">
    <property type="nucleotide sequence ID" value="NZ_CP046072.1"/>
</dbReference>
<evidence type="ECO:0000259" key="8">
    <source>
        <dbReference type="Pfam" id="PF02781"/>
    </source>
</evidence>
<dbReference type="SUPFAM" id="SSF55347">
    <property type="entry name" value="Glyceraldehyde-3-phosphate dehydrogenase-like, C-terminal domain"/>
    <property type="match status" value="1"/>
</dbReference>
<evidence type="ECO:0000313" key="9">
    <source>
        <dbReference type="EMBL" id="QSZ42682.1"/>
    </source>
</evidence>
<dbReference type="InterPro" id="IPR036291">
    <property type="entry name" value="NAD(P)-bd_dom_sf"/>
</dbReference>
<dbReference type="KEGG" id="saqt:GJV85_11355"/>
<feature type="active site" description="Proton acceptor" evidence="6">
    <location>
        <position position="238"/>
    </location>
</feature>
<comment type="caution">
    <text evidence="6">Lacks conserved residue(s) required for the propagation of feature annotation.</text>
</comment>
<evidence type="ECO:0000256" key="2">
    <source>
        <dbReference type="ARBA" id="ARBA00022526"/>
    </source>
</evidence>
<gene>
    <name evidence="6 9" type="primary">zwf</name>
    <name evidence="9" type="ORF">GJV85_11355</name>
</gene>
<evidence type="ECO:0000256" key="6">
    <source>
        <dbReference type="HAMAP-Rule" id="MF_00966"/>
    </source>
</evidence>
<dbReference type="PIRSF" id="PIRSF000110">
    <property type="entry name" value="G6PD"/>
    <property type="match status" value="1"/>
</dbReference>
<dbReference type="GO" id="GO:0004345">
    <property type="term" value="F:glucose-6-phosphate dehydrogenase activity"/>
    <property type="evidence" value="ECO:0007669"/>
    <property type="project" value="UniProtKB-UniRule"/>
</dbReference>
<keyword evidence="4 6" id="KW-0560">Oxidoreductase</keyword>
<evidence type="ECO:0000256" key="3">
    <source>
        <dbReference type="ARBA" id="ARBA00022857"/>
    </source>
</evidence>
<evidence type="ECO:0000256" key="4">
    <source>
        <dbReference type="ARBA" id="ARBA00023002"/>
    </source>
</evidence>
<keyword evidence="3 6" id="KW-0521">NADP</keyword>
<dbReference type="GO" id="GO:0050661">
    <property type="term" value="F:NADP binding"/>
    <property type="evidence" value="ECO:0007669"/>
    <property type="project" value="UniProtKB-UniRule"/>
</dbReference>
<keyword evidence="2 6" id="KW-0313">Glucose metabolism</keyword>
<dbReference type="EC" id="1.1.1.49" evidence="6"/>
<feature type="binding site" evidence="6">
    <location>
        <position position="338"/>
    </location>
    <ligand>
        <name>substrate</name>
    </ligand>
</feature>
<dbReference type="Gene3D" id="3.40.50.720">
    <property type="entry name" value="NAD(P)-binding Rossmann-like Domain"/>
    <property type="match status" value="1"/>
</dbReference>
<feature type="binding site" evidence="6">
    <location>
        <position position="214"/>
    </location>
    <ligand>
        <name>substrate</name>
    </ligand>
</feature>
<feature type="binding site" evidence="6">
    <location>
        <position position="176"/>
    </location>
    <ligand>
        <name>substrate</name>
    </ligand>
</feature>
<comment type="pathway">
    <text evidence="1 6">Carbohydrate degradation; pentose phosphate pathway; D-ribulose 5-phosphate from D-glucose 6-phosphate (oxidative stage): step 1/3.</text>
</comment>
<dbReference type="HAMAP" id="MF_00966">
    <property type="entry name" value="G6PD"/>
    <property type="match status" value="1"/>
</dbReference>
<feature type="domain" description="Glucose-6-phosphate dehydrogenase C-terminal" evidence="8">
    <location>
        <begin position="187"/>
        <end position="484"/>
    </location>
</feature>
<dbReference type="Pfam" id="PF00479">
    <property type="entry name" value="G6PD_N"/>
    <property type="match status" value="1"/>
</dbReference>
<dbReference type="InterPro" id="IPR001282">
    <property type="entry name" value="G6P_DH"/>
</dbReference>
<dbReference type="InterPro" id="IPR022674">
    <property type="entry name" value="G6P_DH_NAD-bd"/>
</dbReference>
<dbReference type="PANTHER" id="PTHR23429">
    <property type="entry name" value="GLUCOSE-6-PHOSPHATE 1-DEHYDROGENASE G6PD"/>
    <property type="match status" value="1"/>
</dbReference>
<protein>
    <recommendedName>
        <fullName evidence="6">Glucose-6-phosphate 1-dehydrogenase</fullName>
        <shortName evidence="6">G6PD</shortName>
        <ecNumber evidence="6">1.1.1.49</ecNumber>
    </recommendedName>
</protein>
<dbReference type="SUPFAM" id="SSF51735">
    <property type="entry name" value="NAD(P)-binding Rossmann-fold domains"/>
    <property type="match status" value="1"/>
</dbReference>
<feature type="binding site" evidence="6">
    <location>
        <position position="233"/>
    </location>
    <ligand>
        <name>substrate</name>
    </ligand>
</feature>
<evidence type="ECO:0000259" key="7">
    <source>
        <dbReference type="Pfam" id="PF00479"/>
    </source>
</evidence>
<reference evidence="9" key="1">
    <citation type="submission" date="2019-11" db="EMBL/GenBank/DDBJ databases">
        <authorList>
            <person name="Kojima H."/>
        </authorList>
    </citation>
    <scope>NUCLEOTIDE SEQUENCE</scope>
    <source>
        <strain evidence="9">H1576</strain>
    </source>
</reference>
<sequence length="487" mass="55695">MDNLKKCDIIIFGAHGDLALRKLMPALYHLHQDGHIDESSRIIGVSREKLSTKEYSDLISEKFQTSFKDESYDEKIFQKFISTLIYISIDLTNEIEYKKLSKVLKGHEDKERINYLSTAPSLFGIICKNLAQMKLIVPTSRVVLEKPIGNNLASSQVINDEVSKYFEESAIYRIDHYLGKDTVQNILALRFSNMLFTPIWNTQYIDHIQITVAESVGLEGRWDYYNNYGAMRDMIQNHLLQLLCLITMEPPSTLDGDRVRDEKLKVIRALRFIEGDDLKLKTVRGQYGSGVSGDKSVPGYLEEDGGNSNSDTETFVAIRADIDNWRWHGVPIYLRTGKRMSERYSEIVIDFKDIPHSIFPKGGVCIDSNKLVIRLQPDESISMFIMNKVPGLNEGMKLRQVELDLNISEDAPRSPDAYEHLLLDVVRSNPTLFMRRDEVEAAWVWADKIIEGWKSQGIKPKSYKAGTCGPSSSMALIERDGRSWYEK</sequence>
<dbReference type="GO" id="GO:0005829">
    <property type="term" value="C:cytosol"/>
    <property type="evidence" value="ECO:0007669"/>
    <property type="project" value="TreeGrafter"/>
</dbReference>
<dbReference type="Pfam" id="PF02781">
    <property type="entry name" value="G6PD_C"/>
    <property type="match status" value="1"/>
</dbReference>
<dbReference type="PRINTS" id="PR00079">
    <property type="entry name" value="G6PDHDRGNASE"/>
</dbReference>
<dbReference type="PANTHER" id="PTHR23429:SF0">
    <property type="entry name" value="GLUCOSE-6-PHOSPHATE 1-DEHYDROGENASE"/>
    <property type="match status" value="1"/>
</dbReference>
<evidence type="ECO:0000256" key="5">
    <source>
        <dbReference type="ARBA" id="ARBA00023277"/>
    </source>
</evidence>
<dbReference type="FunFam" id="3.30.360.10:FF:000011">
    <property type="entry name" value="Glucose-6-phosphate 1-dehydrogenase"/>
    <property type="match status" value="1"/>
</dbReference>
<comment type="function">
    <text evidence="6">Catalyzes the oxidation of glucose 6-phosphate to 6-phosphogluconolactone.</text>
</comment>
<dbReference type="Proteomes" id="UP000671852">
    <property type="component" value="Chromosome"/>
</dbReference>
<feature type="binding site" evidence="6">
    <location>
        <position position="180"/>
    </location>
    <ligand>
        <name>substrate</name>
    </ligand>
</feature>
<feature type="binding site" evidence="6">
    <location>
        <position position="146"/>
    </location>
    <ligand>
        <name>NADP(+)</name>
        <dbReference type="ChEBI" id="CHEBI:58349"/>
    </ligand>
</feature>
<accession>A0A975GDK4</accession>
<reference evidence="9" key="2">
    <citation type="submission" date="2021-04" db="EMBL/GenBank/DDBJ databases">
        <title>Isolation and characterization of a novel species of the genus Sulfurimonas.</title>
        <authorList>
            <person name="Fukui M."/>
        </authorList>
    </citation>
    <scope>NUCLEOTIDE SEQUENCE</scope>
    <source>
        <strain evidence="9">H1576</strain>
    </source>
</reference>